<feature type="transmembrane region" description="Helical" evidence="1">
    <location>
        <begin position="149"/>
        <end position="171"/>
    </location>
</feature>
<dbReference type="EMBL" id="BAAAFN010000015">
    <property type="protein sequence ID" value="GAA0235022.1"/>
    <property type="molecule type" value="Genomic_DNA"/>
</dbReference>
<dbReference type="InterPro" id="IPR016768">
    <property type="entry name" value="UCP019883"/>
</dbReference>
<name>A0ABP3DPW4_9BURK</name>
<dbReference type="Proteomes" id="UP001501176">
    <property type="component" value="Unassembled WGS sequence"/>
</dbReference>
<proteinExistence type="predicted"/>
<keyword evidence="1" id="KW-0472">Membrane</keyword>
<organism evidence="2 3">
    <name type="scientific">Castellaniella daejeonensis</name>
    <dbReference type="NCBI Taxonomy" id="659013"/>
    <lineage>
        <taxon>Bacteria</taxon>
        <taxon>Pseudomonadati</taxon>
        <taxon>Pseudomonadota</taxon>
        <taxon>Betaproteobacteria</taxon>
        <taxon>Burkholderiales</taxon>
        <taxon>Alcaligenaceae</taxon>
        <taxon>Castellaniella</taxon>
    </lineage>
</organism>
<feature type="transmembrane region" description="Helical" evidence="1">
    <location>
        <begin position="118"/>
        <end position="137"/>
    </location>
</feature>
<evidence type="ECO:0000313" key="3">
    <source>
        <dbReference type="Proteomes" id="UP001501176"/>
    </source>
</evidence>
<evidence type="ECO:0008006" key="4">
    <source>
        <dbReference type="Google" id="ProtNLM"/>
    </source>
</evidence>
<feature type="transmembrane region" description="Helical" evidence="1">
    <location>
        <begin position="6"/>
        <end position="22"/>
    </location>
</feature>
<keyword evidence="1" id="KW-0812">Transmembrane</keyword>
<feature type="transmembrane region" description="Helical" evidence="1">
    <location>
        <begin position="42"/>
        <end position="60"/>
    </location>
</feature>
<keyword evidence="3" id="KW-1185">Reference proteome</keyword>
<gene>
    <name evidence="2" type="ORF">GCM10009125_24950</name>
</gene>
<protein>
    <recommendedName>
        <fullName evidence="4">DUF2818 family protein</fullName>
    </recommendedName>
</protein>
<sequence>MSLTAAVWTVIFCALVMANLPFLMERRLAPWPWSWGGNLPGLVRWSLGLAFLAGLALWSWGTLKLLGGTYVGGGAELGLFLLKLLASLLLAGLLLALPGRSGNPQPAAGGSKSFFDRLLEVLVGYVLVGTLGFALELNLGNAFPQRWEFYAVTLALFLVLGYPGFVWRYMLRRRSR</sequence>
<keyword evidence="1" id="KW-1133">Transmembrane helix</keyword>
<accession>A0ABP3DPW4</accession>
<comment type="caution">
    <text evidence="2">The sequence shown here is derived from an EMBL/GenBank/DDBJ whole genome shotgun (WGS) entry which is preliminary data.</text>
</comment>
<reference evidence="3" key="1">
    <citation type="journal article" date="2019" name="Int. J. Syst. Evol. Microbiol.">
        <title>The Global Catalogue of Microorganisms (GCM) 10K type strain sequencing project: providing services to taxonomists for standard genome sequencing and annotation.</title>
        <authorList>
            <consortium name="The Broad Institute Genomics Platform"/>
            <consortium name="The Broad Institute Genome Sequencing Center for Infectious Disease"/>
            <person name="Wu L."/>
            <person name="Ma J."/>
        </authorList>
    </citation>
    <scope>NUCLEOTIDE SEQUENCE [LARGE SCALE GENOMIC DNA]</scope>
    <source>
        <strain evidence="3">JCM 16240</strain>
    </source>
</reference>
<dbReference type="Pfam" id="PF10993">
    <property type="entry name" value="DUF2818"/>
    <property type="match status" value="1"/>
</dbReference>
<feature type="transmembrane region" description="Helical" evidence="1">
    <location>
        <begin position="80"/>
        <end position="97"/>
    </location>
</feature>
<evidence type="ECO:0000313" key="2">
    <source>
        <dbReference type="EMBL" id="GAA0235022.1"/>
    </source>
</evidence>
<evidence type="ECO:0000256" key="1">
    <source>
        <dbReference type="SAM" id="Phobius"/>
    </source>
</evidence>